<gene>
    <name evidence="1" type="primary">Dwil\GK21926</name>
    <name evidence="1" type="ORF">Dwil_GK21926</name>
</gene>
<dbReference type="Proteomes" id="UP000007798">
    <property type="component" value="Unassembled WGS sequence"/>
</dbReference>
<dbReference type="InParanoid" id="B4MQR7"/>
<dbReference type="HOGENOM" id="CLU_2888189_0_0_1"/>
<accession>B4MQR7</accession>
<name>B4MQR7_DROWI</name>
<keyword evidence="2" id="KW-1185">Reference proteome</keyword>
<evidence type="ECO:0000313" key="2">
    <source>
        <dbReference type="Proteomes" id="UP000007798"/>
    </source>
</evidence>
<protein>
    <submittedName>
        <fullName evidence="1">GK21926</fullName>
    </submittedName>
</protein>
<organism evidence="2">
    <name type="scientific">Drosophila willistoni</name>
    <name type="common">Fruit fly</name>
    <dbReference type="NCBI Taxonomy" id="7260"/>
    <lineage>
        <taxon>Eukaryota</taxon>
        <taxon>Metazoa</taxon>
        <taxon>Ecdysozoa</taxon>
        <taxon>Arthropoda</taxon>
        <taxon>Hexapoda</taxon>
        <taxon>Insecta</taxon>
        <taxon>Pterygota</taxon>
        <taxon>Neoptera</taxon>
        <taxon>Endopterygota</taxon>
        <taxon>Diptera</taxon>
        <taxon>Brachycera</taxon>
        <taxon>Muscomorpha</taxon>
        <taxon>Ephydroidea</taxon>
        <taxon>Drosophilidae</taxon>
        <taxon>Drosophila</taxon>
        <taxon>Sophophora</taxon>
    </lineage>
</organism>
<proteinExistence type="predicted"/>
<dbReference type="AlphaFoldDB" id="B4MQR7"/>
<evidence type="ECO:0000313" key="1">
    <source>
        <dbReference type="EMBL" id="EDW74456.1"/>
    </source>
</evidence>
<sequence>MEVKLCNCTLFANSKEDSSKYCGIKGLSCLDEVHVKPNPKNILMQITSKSKSLVRHQLDIIVQ</sequence>
<reference evidence="1 2" key="1">
    <citation type="journal article" date="2007" name="Nature">
        <title>Evolution of genes and genomes on the Drosophila phylogeny.</title>
        <authorList>
            <consortium name="Drosophila 12 Genomes Consortium"/>
            <person name="Clark A.G."/>
            <person name="Eisen M.B."/>
            <person name="Smith D.R."/>
            <person name="Bergman C.M."/>
            <person name="Oliver B."/>
            <person name="Markow T.A."/>
            <person name="Kaufman T.C."/>
            <person name="Kellis M."/>
            <person name="Gelbart W."/>
            <person name="Iyer V.N."/>
            <person name="Pollard D.A."/>
            <person name="Sackton T.B."/>
            <person name="Larracuente A.M."/>
            <person name="Singh N.D."/>
            <person name="Abad J.P."/>
            <person name="Abt D.N."/>
            <person name="Adryan B."/>
            <person name="Aguade M."/>
            <person name="Akashi H."/>
            <person name="Anderson W.W."/>
            <person name="Aquadro C.F."/>
            <person name="Ardell D.H."/>
            <person name="Arguello R."/>
            <person name="Artieri C.G."/>
            <person name="Barbash D.A."/>
            <person name="Barker D."/>
            <person name="Barsanti P."/>
            <person name="Batterham P."/>
            <person name="Batzoglou S."/>
            <person name="Begun D."/>
            <person name="Bhutkar A."/>
            <person name="Blanco E."/>
            <person name="Bosak S.A."/>
            <person name="Bradley R.K."/>
            <person name="Brand A.D."/>
            <person name="Brent M.R."/>
            <person name="Brooks A.N."/>
            <person name="Brown R.H."/>
            <person name="Butlin R.K."/>
            <person name="Caggese C."/>
            <person name="Calvi B.R."/>
            <person name="Bernardo de Carvalho A."/>
            <person name="Caspi A."/>
            <person name="Castrezana S."/>
            <person name="Celniker S.E."/>
            <person name="Chang J.L."/>
            <person name="Chapple C."/>
            <person name="Chatterji S."/>
            <person name="Chinwalla A."/>
            <person name="Civetta A."/>
            <person name="Clifton S.W."/>
            <person name="Comeron J.M."/>
            <person name="Costello J.C."/>
            <person name="Coyne J.A."/>
            <person name="Daub J."/>
            <person name="David R.G."/>
            <person name="Delcher A.L."/>
            <person name="Delehaunty K."/>
            <person name="Do C.B."/>
            <person name="Ebling H."/>
            <person name="Edwards K."/>
            <person name="Eickbush T."/>
            <person name="Evans J.D."/>
            <person name="Filipski A."/>
            <person name="Findeiss S."/>
            <person name="Freyhult E."/>
            <person name="Fulton L."/>
            <person name="Fulton R."/>
            <person name="Garcia A.C."/>
            <person name="Gardiner A."/>
            <person name="Garfield D.A."/>
            <person name="Garvin B.E."/>
            <person name="Gibson G."/>
            <person name="Gilbert D."/>
            <person name="Gnerre S."/>
            <person name="Godfrey J."/>
            <person name="Good R."/>
            <person name="Gotea V."/>
            <person name="Gravely B."/>
            <person name="Greenberg A.J."/>
            <person name="Griffiths-Jones S."/>
            <person name="Gross S."/>
            <person name="Guigo R."/>
            <person name="Gustafson E.A."/>
            <person name="Haerty W."/>
            <person name="Hahn M.W."/>
            <person name="Halligan D.L."/>
            <person name="Halpern A.L."/>
            <person name="Halter G.M."/>
            <person name="Han M.V."/>
            <person name="Heger A."/>
            <person name="Hillier L."/>
            <person name="Hinrichs A.S."/>
            <person name="Holmes I."/>
            <person name="Hoskins R.A."/>
            <person name="Hubisz M.J."/>
            <person name="Hultmark D."/>
            <person name="Huntley M.A."/>
            <person name="Jaffe D.B."/>
            <person name="Jagadeeshan S."/>
            <person name="Jeck W.R."/>
            <person name="Johnson J."/>
            <person name="Jones C.D."/>
            <person name="Jordan W.C."/>
            <person name="Karpen G.H."/>
            <person name="Kataoka E."/>
            <person name="Keightley P.D."/>
            <person name="Kheradpour P."/>
            <person name="Kirkness E.F."/>
            <person name="Koerich L.B."/>
            <person name="Kristiansen K."/>
            <person name="Kudrna D."/>
            <person name="Kulathinal R.J."/>
            <person name="Kumar S."/>
            <person name="Kwok R."/>
            <person name="Lander E."/>
            <person name="Langley C.H."/>
            <person name="Lapoint R."/>
            <person name="Lazzaro B.P."/>
            <person name="Lee S.J."/>
            <person name="Levesque L."/>
            <person name="Li R."/>
            <person name="Lin C.F."/>
            <person name="Lin M.F."/>
            <person name="Lindblad-Toh K."/>
            <person name="Llopart A."/>
            <person name="Long M."/>
            <person name="Low L."/>
            <person name="Lozovsky E."/>
            <person name="Lu J."/>
            <person name="Luo M."/>
            <person name="Machado C.A."/>
            <person name="Makalowski W."/>
            <person name="Marzo M."/>
            <person name="Matsuda M."/>
            <person name="Matzkin L."/>
            <person name="McAllister B."/>
            <person name="McBride C.S."/>
            <person name="McKernan B."/>
            <person name="McKernan K."/>
            <person name="Mendez-Lago M."/>
            <person name="Minx P."/>
            <person name="Mollenhauer M.U."/>
            <person name="Montooth K."/>
            <person name="Mount S.M."/>
            <person name="Mu X."/>
            <person name="Myers E."/>
            <person name="Negre B."/>
            <person name="Newfeld S."/>
            <person name="Nielsen R."/>
            <person name="Noor M.A."/>
            <person name="O'Grady P."/>
            <person name="Pachter L."/>
            <person name="Papaceit M."/>
            <person name="Parisi M.J."/>
            <person name="Parisi M."/>
            <person name="Parts L."/>
            <person name="Pedersen J.S."/>
            <person name="Pesole G."/>
            <person name="Phillippy A.M."/>
            <person name="Ponting C.P."/>
            <person name="Pop M."/>
            <person name="Porcelli D."/>
            <person name="Powell J.R."/>
            <person name="Prohaska S."/>
            <person name="Pruitt K."/>
            <person name="Puig M."/>
            <person name="Quesneville H."/>
            <person name="Ram K.R."/>
            <person name="Rand D."/>
            <person name="Rasmussen M.D."/>
            <person name="Reed L.K."/>
            <person name="Reenan R."/>
            <person name="Reily A."/>
            <person name="Remington K.A."/>
            <person name="Rieger T.T."/>
            <person name="Ritchie M.G."/>
            <person name="Robin C."/>
            <person name="Rogers Y.H."/>
            <person name="Rohde C."/>
            <person name="Rozas J."/>
            <person name="Rubenfield M.J."/>
            <person name="Ruiz A."/>
            <person name="Russo S."/>
            <person name="Salzberg S.L."/>
            <person name="Sanchez-Gracia A."/>
            <person name="Saranga D.J."/>
            <person name="Sato H."/>
            <person name="Schaeffer S.W."/>
            <person name="Schatz M.C."/>
            <person name="Schlenke T."/>
            <person name="Schwartz R."/>
            <person name="Segarra C."/>
            <person name="Singh R.S."/>
            <person name="Sirot L."/>
            <person name="Sirota M."/>
            <person name="Sisneros N.B."/>
            <person name="Smith C.D."/>
            <person name="Smith T.F."/>
            <person name="Spieth J."/>
            <person name="Stage D.E."/>
            <person name="Stark A."/>
            <person name="Stephan W."/>
            <person name="Strausberg R.L."/>
            <person name="Strempel S."/>
            <person name="Sturgill D."/>
            <person name="Sutton G."/>
            <person name="Sutton G.G."/>
            <person name="Tao W."/>
            <person name="Teichmann S."/>
            <person name="Tobari Y.N."/>
            <person name="Tomimura Y."/>
            <person name="Tsolas J.M."/>
            <person name="Valente V.L."/>
            <person name="Venter E."/>
            <person name="Venter J.C."/>
            <person name="Vicario S."/>
            <person name="Vieira F.G."/>
            <person name="Vilella A.J."/>
            <person name="Villasante A."/>
            <person name="Walenz B."/>
            <person name="Wang J."/>
            <person name="Wasserman M."/>
            <person name="Watts T."/>
            <person name="Wilson D."/>
            <person name="Wilson R.K."/>
            <person name="Wing R.A."/>
            <person name="Wolfner M.F."/>
            <person name="Wong A."/>
            <person name="Wong G.K."/>
            <person name="Wu C.I."/>
            <person name="Wu G."/>
            <person name="Yamamoto D."/>
            <person name="Yang H.P."/>
            <person name="Yang S.P."/>
            <person name="Yorke J.A."/>
            <person name="Yoshida K."/>
            <person name="Zdobnov E."/>
            <person name="Zhang P."/>
            <person name="Zhang Y."/>
            <person name="Zimin A.V."/>
            <person name="Baldwin J."/>
            <person name="Abdouelleil A."/>
            <person name="Abdulkadir J."/>
            <person name="Abebe A."/>
            <person name="Abera B."/>
            <person name="Abreu J."/>
            <person name="Acer S.C."/>
            <person name="Aftuck L."/>
            <person name="Alexander A."/>
            <person name="An P."/>
            <person name="Anderson E."/>
            <person name="Anderson S."/>
            <person name="Arachi H."/>
            <person name="Azer M."/>
            <person name="Bachantsang P."/>
            <person name="Barry A."/>
            <person name="Bayul T."/>
            <person name="Berlin A."/>
            <person name="Bessette D."/>
            <person name="Bloom T."/>
            <person name="Blye J."/>
            <person name="Boguslavskiy L."/>
            <person name="Bonnet C."/>
            <person name="Boukhgalter B."/>
            <person name="Bourzgui I."/>
            <person name="Brown A."/>
            <person name="Cahill P."/>
            <person name="Channer S."/>
            <person name="Cheshatsang Y."/>
            <person name="Chuda L."/>
            <person name="Citroen M."/>
            <person name="Collymore A."/>
            <person name="Cooke P."/>
            <person name="Costello M."/>
            <person name="D'Aco K."/>
            <person name="Daza R."/>
            <person name="De Haan G."/>
            <person name="DeGray S."/>
            <person name="DeMaso C."/>
            <person name="Dhargay N."/>
            <person name="Dooley K."/>
            <person name="Dooley E."/>
            <person name="Doricent M."/>
            <person name="Dorje P."/>
            <person name="Dorjee K."/>
            <person name="Dupes A."/>
            <person name="Elong R."/>
            <person name="Falk J."/>
            <person name="Farina A."/>
            <person name="Faro S."/>
            <person name="Ferguson D."/>
            <person name="Fisher S."/>
            <person name="Foley C.D."/>
            <person name="Franke A."/>
            <person name="Friedrich D."/>
            <person name="Gadbois L."/>
            <person name="Gearin G."/>
            <person name="Gearin C.R."/>
            <person name="Giannoukos G."/>
            <person name="Goode T."/>
            <person name="Graham J."/>
            <person name="Grandbois E."/>
            <person name="Grewal S."/>
            <person name="Gyaltsen K."/>
            <person name="Hafez N."/>
            <person name="Hagos B."/>
            <person name="Hall J."/>
            <person name="Henson C."/>
            <person name="Hollinger A."/>
            <person name="Honan T."/>
            <person name="Huard M.D."/>
            <person name="Hughes L."/>
            <person name="Hurhula B."/>
            <person name="Husby M.E."/>
            <person name="Kamat A."/>
            <person name="Kanga B."/>
            <person name="Kashin S."/>
            <person name="Khazanovich D."/>
            <person name="Kisner P."/>
            <person name="Lance K."/>
            <person name="Lara M."/>
            <person name="Lee W."/>
            <person name="Lennon N."/>
            <person name="Letendre F."/>
            <person name="LeVine R."/>
            <person name="Lipovsky A."/>
            <person name="Liu X."/>
            <person name="Liu J."/>
            <person name="Liu S."/>
            <person name="Lokyitsang T."/>
            <person name="Lokyitsang Y."/>
            <person name="Lubonja R."/>
            <person name="Lui A."/>
            <person name="MacDonald P."/>
            <person name="Magnisalis V."/>
            <person name="Maru K."/>
            <person name="Matthews C."/>
            <person name="McCusker W."/>
            <person name="McDonough S."/>
            <person name="Mehta T."/>
            <person name="Meldrim J."/>
            <person name="Meneus L."/>
            <person name="Mihai O."/>
            <person name="Mihalev A."/>
            <person name="Mihova T."/>
            <person name="Mittelman R."/>
            <person name="Mlenga V."/>
            <person name="Montmayeur A."/>
            <person name="Mulrain L."/>
            <person name="Navidi A."/>
            <person name="Naylor J."/>
            <person name="Negash T."/>
            <person name="Nguyen T."/>
            <person name="Nguyen N."/>
            <person name="Nicol R."/>
            <person name="Norbu C."/>
            <person name="Norbu N."/>
            <person name="Novod N."/>
            <person name="O'Neill B."/>
            <person name="Osman S."/>
            <person name="Markiewicz E."/>
            <person name="Oyono O.L."/>
            <person name="Patti C."/>
            <person name="Phunkhang P."/>
            <person name="Pierre F."/>
            <person name="Priest M."/>
            <person name="Raghuraman S."/>
            <person name="Rege F."/>
            <person name="Reyes R."/>
            <person name="Rise C."/>
            <person name="Rogov P."/>
            <person name="Ross K."/>
            <person name="Ryan E."/>
            <person name="Settipalli S."/>
            <person name="Shea T."/>
            <person name="Sherpa N."/>
            <person name="Shi L."/>
            <person name="Shih D."/>
            <person name="Sparrow T."/>
            <person name="Spaulding J."/>
            <person name="Stalker J."/>
            <person name="Stange-Thomann N."/>
            <person name="Stavropoulos S."/>
            <person name="Stone C."/>
            <person name="Strader C."/>
            <person name="Tesfaye S."/>
            <person name="Thomson T."/>
            <person name="Thoulutsang Y."/>
            <person name="Thoulutsang D."/>
            <person name="Topham K."/>
            <person name="Topping I."/>
            <person name="Tsamla T."/>
            <person name="Vassiliev H."/>
            <person name="Vo A."/>
            <person name="Wangchuk T."/>
            <person name="Wangdi T."/>
            <person name="Weiand M."/>
            <person name="Wilkinson J."/>
            <person name="Wilson A."/>
            <person name="Yadav S."/>
            <person name="Young G."/>
            <person name="Yu Q."/>
            <person name="Zembek L."/>
            <person name="Zhong D."/>
            <person name="Zimmer A."/>
            <person name="Zwirko Z."/>
            <person name="Jaffe D.B."/>
            <person name="Alvarez P."/>
            <person name="Brockman W."/>
            <person name="Butler J."/>
            <person name="Chin C."/>
            <person name="Gnerre S."/>
            <person name="Grabherr M."/>
            <person name="Kleber M."/>
            <person name="Mauceli E."/>
            <person name="MacCallum I."/>
        </authorList>
    </citation>
    <scope>NUCLEOTIDE SEQUENCE [LARGE SCALE GENOMIC DNA]</scope>
    <source>
        <strain evidence="2">Tucson 14030-0811.24</strain>
    </source>
</reference>
<dbReference type="OrthoDB" id="7488946at2759"/>
<dbReference type="EMBL" id="CH963849">
    <property type="protein sequence ID" value="EDW74456.1"/>
    <property type="molecule type" value="Genomic_DNA"/>
</dbReference>